<gene>
    <name evidence="1" type="ORF">AaE_007254</name>
</gene>
<name>A0A6A5AB54_APHAT</name>
<feature type="non-terminal residue" evidence="1">
    <location>
        <position position="234"/>
    </location>
</feature>
<sequence>MVDPANVVPKRVVIVGSGVTGLVAARTLSKYSDCHVTLVEAADRVGGHAYTIDGPTGERMDIGFMVMNDLTYPNLIKLFSDVGAAVEPSDMSFSEFAARGLAFLADDTPRTTSTRDFAAGLNQRFVDKWLVPFISAVWSTSADGAMDFPIQPLLKFMHHHMFLTLETVKWTTPAGRSETYVQKVLDMCPHVVVRTSAPATRIDTTTKHLVLESGEEIPYDALILACSAPQAAAL</sequence>
<dbReference type="PANTHER" id="PTHR42923:SF17">
    <property type="entry name" value="AMINE OXIDASE DOMAIN-CONTAINING PROTEIN"/>
    <property type="match status" value="1"/>
</dbReference>
<dbReference type="EMBL" id="VJMI01013027">
    <property type="protein sequence ID" value="KAF0748766.1"/>
    <property type="molecule type" value="Genomic_DNA"/>
</dbReference>
<dbReference type="GO" id="GO:0016491">
    <property type="term" value="F:oxidoreductase activity"/>
    <property type="evidence" value="ECO:0007669"/>
    <property type="project" value="TreeGrafter"/>
</dbReference>
<accession>A0A6A5AB54</accession>
<dbReference type="Gene3D" id="3.50.50.60">
    <property type="entry name" value="FAD/NAD(P)-binding domain"/>
    <property type="match status" value="2"/>
</dbReference>
<dbReference type="PANTHER" id="PTHR42923">
    <property type="entry name" value="PROTOPORPHYRINOGEN OXIDASE"/>
    <property type="match status" value="1"/>
</dbReference>
<reference evidence="1 2" key="1">
    <citation type="submission" date="2019-06" db="EMBL/GenBank/DDBJ databases">
        <title>Genomics analysis of Aphanomyces spp. identifies a new class of oomycete effector associated with host adaptation.</title>
        <authorList>
            <person name="Gaulin E."/>
        </authorList>
    </citation>
    <scope>NUCLEOTIDE SEQUENCE [LARGE SCALE GENOMIC DNA]</scope>
    <source>
        <strain evidence="1 2">E</strain>
    </source>
</reference>
<protein>
    <recommendedName>
        <fullName evidence="3">Amine oxidase domain-containing protein</fullName>
    </recommendedName>
</protein>
<evidence type="ECO:0008006" key="3">
    <source>
        <dbReference type="Google" id="ProtNLM"/>
    </source>
</evidence>
<evidence type="ECO:0000313" key="1">
    <source>
        <dbReference type="EMBL" id="KAF0748766.1"/>
    </source>
</evidence>
<organism evidence="1 2">
    <name type="scientific">Aphanomyces astaci</name>
    <name type="common">Crayfish plague agent</name>
    <dbReference type="NCBI Taxonomy" id="112090"/>
    <lineage>
        <taxon>Eukaryota</taxon>
        <taxon>Sar</taxon>
        <taxon>Stramenopiles</taxon>
        <taxon>Oomycota</taxon>
        <taxon>Saprolegniomycetes</taxon>
        <taxon>Saprolegniales</taxon>
        <taxon>Verrucalvaceae</taxon>
        <taxon>Aphanomyces</taxon>
    </lineage>
</organism>
<proteinExistence type="predicted"/>
<dbReference type="SUPFAM" id="SSF51905">
    <property type="entry name" value="FAD/NAD(P)-binding domain"/>
    <property type="match status" value="1"/>
</dbReference>
<evidence type="ECO:0000313" key="2">
    <source>
        <dbReference type="Proteomes" id="UP000469452"/>
    </source>
</evidence>
<dbReference type="Pfam" id="PF13450">
    <property type="entry name" value="NAD_binding_8"/>
    <property type="match status" value="1"/>
</dbReference>
<dbReference type="AlphaFoldDB" id="A0A6A5AB54"/>
<dbReference type="InterPro" id="IPR050464">
    <property type="entry name" value="Zeta_carotene_desat/Oxidored"/>
</dbReference>
<comment type="caution">
    <text evidence="1">The sequence shown here is derived from an EMBL/GenBank/DDBJ whole genome shotgun (WGS) entry which is preliminary data.</text>
</comment>
<dbReference type="VEuPathDB" id="FungiDB:H257_07724"/>
<dbReference type="Proteomes" id="UP000469452">
    <property type="component" value="Unassembled WGS sequence"/>
</dbReference>
<dbReference type="InterPro" id="IPR036188">
    <property type="entry name" value="FAD/NAD-bd_sf"/>
</dbReference>